<keyword evidence="4" id="KW-1003">Cell membrane</keyword>
<dbReference type="OrthoDB" id="7866065at2759"/>
<evidence type="ECO:0000256" key="3">
    <source>
        <dbReference type="ARBA" id="ARBA00004373"/>
    </source>
</evidence>
<evidence type="ECO:0000259" key="15">
    <source>
        <dbReference type="Pfam" id="PF25294"/>
    </source>
</evidence>
<protein>
    <submittedName>
        <fullName evidence="17">Renin receptor-like</fullName>
    </submittedName>
</protein>
<dbReference type="GO" id="GO:0038023">
    <property type="term" value="F:signaling receptor activity"/>
    <property type="evidence" value="ECO:0007669"/>
    <property type="project" value="InterPro"/>
</dbReference>
<dbReference type="InterPro" id="IPR012493">
    <property type="entry name" value="Renin_rcpt"/>
</dbReference>
<keyword evidence="5" id="KW-0165">Cleavage on pair of basic residues</keyword>
<keyword evidence="9 12" id="KW-1133">Transmembrane helix</keyword>
<evidence type="ECO:0000256" key="10">
    <source>
        <dbReference type="ARBA" id="ARBA00023136"/>
    </source>
</evidence>
<dbReference type="GO" id="GO:0005789">
    <property type="term" value="C:endoplasmic reticulum membrane"/>
    <property type="evidence" value="ECO:0007669"/>
    <property type="project" value="UniProtKB-SubCell"/>
</dbReference>
<dbReference type="RefSeq" id="XP_031566540.1">
    <property type="nucleotide sequence ID" value="XM_031710680.1"/>
</dbReference>
<dbReference type="Pfam" id="PF25294">
    <property type="entry name" value="RENR_N"/>
    <property type="match status" value="2"/>
</dbReference>
<evidence type="ECO:0000256" key="7">
    <source>
        <dbReference type="ARBA" id="ARBA00022729"/>
    </source>
</evidence>
<dbReference type="PANTHER" id="PTHR13351">
    <property type="entry name" value="RENIN RECEPTOR"/>
    <property type="match status" value="1"/>
</dbReference>
<keyword evidence="16" id="KW-1185">Reference proteome</keyword>
<evidence type="ECO:0000256" key="12">
    <source>
        <dbReference type="SAM" id="Phobius"/>
    </source>
</evidence>
<dbReference type="AlphaFoldDB" id="A0A6P8IIP4"/>
<dbReference type="Proteomes" id="UP000515163">
    <property type="component" value="Unplaced"/>
</dbReference>
<evidence type="ECO:0000313" key="17">
    <source>
        <dbReference type="RefSeq" id="XP_031566540.1"/>
    </source>
</evidence>
<keyword evidence="7 13" id="KW-0732">Signal</keyword>
<dbReference type="GO" id="GO:0031982">
    <property type="term" value="C:vesicle"/>
    <property type="evidence" value="ECO:0007669"/>
    <property type="project" value="UniProtKB-SubCell"/>
</dbReference>
<comment type="subcellular location">
    <subcellularLocation>
        <location evidence="2">Cell membrane</location>
        <topology evidence="2">Single-pass type I membrane protein</topology>
    </subcellularLocation>
    <subcellularLocation>
        <location evidence="1">Endoplasmic reticulum membrane</location>
        <topology evidence="1">Single-pass type I membrane protein</topology>
    </subcellularLocation>
    <subcellularLocation>
        <location evidence="3">Vesicle</location>
    </subcellularLocation>
</comment>
<keyword evidence="8" id="KW-0256">Endoplasmic reticulum</keyword>
<evidence type="ECO:0000256" key="4">
    <source>
        <dbReference type="ARBA" id="ARBA00022475"/>
    </source>
</evidence>
<keyword evidence="10 12" id="KW-0472">Membrane</keyword>
<dbReference type="InterPro" id="IPR057318">
    <property type="entry name" value="RENR_N"/>
</dbReference>
<organism evidence="16 17">
    <name type="scientific">Actinia tenebrosa</name>
    <name type="common">Australian red waratah sea anemone</name>
    <dbReference type="NCBI Taxonomy" id="6105"/>
    <lineage>
        <taxon>Eukaryota</taxon>
        <taxon>Metazoa</taxon>
        <taxon>Cnidaria</taxon>
        <taxon>Anthozoa</taxon>
        <taxon>Hexacorallia</taxon>
        <taxon>Actiniaria</taxon>
        <taxon>Actiniidae</taxon>
        <taxon>Actinia</taxon>
    </lineage>
</organism>
<accession>A0A6P8IIP4</accession>
<evidence type="ECO:0000256" key="8">
    <source>
        <dbReference type="ARBA" id="ARBA00022824"/>
    </source>
</evidence>
<evidence type="ECO:0000256" key="13">
    <source>
        <dbReference type="SAM" id="SignalP"/>
    </source>
</evidence>
<dbReference type="Pfam" id="PF07850">
    <property type="entry name" value="Renin_r"/>
    <property type="match status" value="1"/>
</dbReference>
<feature type="chain" id="PRO_5027755396" evidence="13">
    <location>
        <begin position="28"/>
        <end position="505"/>
    </location>
</feature>
<evidence type="ECO:0000256" key="9">
    <source>
        <dbReference type="ARBA" id="ARBA00022989"/>
    </source>
</evidence>
<feature type="signal peptide" evidence="13">
    <location>
        <begin position="1"/>
        <end position="27"/>
    </location>
</feature>
<evidence type="ECO:0000259" key="14">
    <source>
        <dbReference type="Pfam" id="PF07850"/>
    </source>
</evidence>
<evidence type="ECO:0000256" key="2">
    <source>
        <dbReference type="ARBA" id="ARBA00004251"/>
    </source>
</evidence>
<feature type="transmembrane region" description="Helical" evidence="12">
    <location>
        <begin position="464"/>
        <end position="486"/>
    </location>
</feature>
<evidence type="ECO:0000256" key="11">
    <source>
        <dbReference type="ARBA" id="ARBA00023170"/>
    </source>
</evidence>
<dbReference type="GO" id="GO:0009897">
    <property type="term" value="C:external side of plasma membrane"/>
    <property type="evidence" value="ECO:0007669"/>
    <property type="project" value="TreeGrafter"/>
</dbReference>
<dbReference type="KEGG" id="aten:116301595"/>
<gene>
    <name evidence="17" type="primary">LOC116301595</name>
</gene>
<name>A0A6P8IIP4_ACTTE</name>
<dbReference type="InterPro" id="IPR056780">
    <property type="entry name" value="Renin_r_C"/>
</dbReference>
<evidence type="ECO:0000256" key="1">
    <source>
        <dbReference type="ARBA" id="ARBA00004115"/>
    </source>
</evidence>
<evidence type="ECO:0000313" key="16">
    <source>
        <dbReference type="Proteomes" id="UP000515163"/>
    </source>
</evidence>
<feature type="domain" description="Renin receptor N-terminal" evidence="15">
    <location>
        <begin position="47"/>
        <end position="148"/>
    </location>
</feature>
<dbReference type="GeneID" id="116301595"/>
<dbReference type="PANTHER" id="PTHR13351:SF1">
    <property type="entry name" value="RENIN RECEPTOR"/>
    <property type="match status" value="1"/>
</dbReference>
<dbReference type="FunCoup" id="A0A6P8IIP4">
    <property type="interactions" value="885"/>
</dbReference>
<keyword evidence="6 12" id="KW-0812">Transmembrane</keyword>
<dbReference type="InParanoid" id="A0A6P8IIP4"/>
<proteinExistence type="predicted"/>
<feature type="domain" description="Renin receptor-like C-terminal transmembrane spanning segment" evidence="14">
    <location>
        <begin position="445"/>
        <end position="504"/>
    </location>
</feature>
<evidence type="ECO:0000256" key="5">
    <source>
        <dbReference type="ARBA" id="ARBA00022685"/>
    </source>
</evidence>
<sequence length="505" mass="55921">MADQKVSHLSLFIAIFLVIFLSVGVLGIPNDVRHAFIIKEPAKATAASMLSITHAPNYVSFLKDAGPIPSNEISSINTLALGFSVPKDLTWAGLMAGDMFRRPKARILIAVDGVLQDDSLNVPAQVSFPIQETDEVSGLDGMLSQLNALKENLATHISKIFGGRSLTLSVSADPMLAAFGSGAGMNSHTMHYNQDKKKFLLTDDDNAGIFQDLQRDKNQILSELEKNNFGNGVKFSKDSHVITVAVPGQGNAVFDLNKQEDFLLFAEVQIIFDILQKLQQNPDLVNDNVPDILTFSLASLKAVRARYGKNSLQAKGAVVFLSAVITKLSKGFADLYNGNALVEVLTTEWNGDLKERYPEVVGEIFHHLEPHLASDSVESFSQHLPSVNFKHDMDNTIMETLCDSLHNKLLNMQSKLKVDCLGSSVLHRTRRDVDDEPGTFSSGNFSALNVAYNYTPFYSIIFNIWLWLFIALVLTVYVIALVLWYMDPGRDSIIYRMTSQRMKTE</sequence>
<reference evidence="17" key="1">
    <citation type="submission" date="2025-08" db="UniProtKB">
        <authorList>
            <consortium name="RefSeq"/>
        </authorList>
    </citation>
    <scope>IDENTIFICATION</scope>
</reference>
<dbReference type="GO" id="GO:0098588">
    <property type="term" value="C:bounding membrane of organelle"/>
    <property type="evidence" value="ECO:0007669"/>
    <property type="project" value="UniProtKB-ARBA"/>
</dbReference>
<feature type="domain" description="Renin receptor N-terminal" evidence="15">
    <location>
        <begin position="191"/>
        <end position="348"/>
    </location>
</feature>
<keyword evidence="11" id="KW-0675">Receptor</keyword>
<evidence type="ECO:0000256" key="6">
    <source>
        <dbReference type="ARBA" id="ARBA00022692"/>
    </source>
</evidence>